<accession>A0A2I1GWD6</accession>
<keyword evidence="2" id="KW-1185">Reference proteome</keyword>
<proteinExistence type="predicted"/>
<protein>
    <submittedName>
        <fullName evidence="1">Uncharacterized protein</fullName>
    </submittedName>
</protein>
<gene>
    <name evidence="1" type="ORF">RhiirA4_467692</name>
</gene>
<dbReference type="EMBL" id="LLXI01000942">
    <property type="protein sequence ID" value="PKY50925.1"/>
    <property type="molecule type" value="Genomic_DNA"/>
</dbReference>
<evidence type="ECO:0000313" key="2">
    <source>
        <dbReference type="Proteomes" id="UP000234323"/>
    </source>
</evidence>
<dbReference type="VEuPathDB" id="FungiDB:RhiirA1_454102"/>
<dbReference type="AlphaFoldDB" id="A0A2I1GWD6"/>
<comment type="caution">
    <text evidence="1">The sequence shown here is derived from an EMBL/GenBank/DDBJ whole genome shotgun (WGS) entry which is preliminary data.</text>
</comment>
<reference evidence="1 2" key="1">
    <citation type="submission" date="2015-10" db="EMBL/GenBank/DDBJ databases">
        <title>Genome analyses suggest a sexual origin of heterokaryosis in a supposedly ancient asexual fungus.</title>
        <authorList>
            <person name="Ropars J."/>
            <person name="Sedzielewska K."/>
            <person name="Noel J."/>
            <person name="Charron P."/>
            <person name="Farinelli L."/>
            <person name="Marton T."/>
            <person name="Kruger M."/>
            <person name="Pelin A."/>
            <person name="Brachmann A."/>
            <person name="Corradi N."/>
        </authorList>
    </citation>
    <scope>NUCLEOTIDE SEQUENCE [LARGE SCALE GENOMIC DNA]</scope>
    <source>
        <strain evidence="1 2">A4</strain>
    </source>
</reference>
<name>A0A2I1GWD6_9GLOM</name>
<organism evidence="1 2">
    <name type="scientific">Rhizophagus irregularis</name>
    <dbReference type="NCBI Taxonomy" id="588596"/>
    <lineage>
        <taxon>Eukaryota</taxon>
        <taxon>Fungi</taxon>
        <taxon>Fungi incertae sedis</taxon>
        <taxon>Mucoromycota</taxon>
        <taxon>Glomeromycotina</taxon>
        <taxon>Glomeromycetes</taxon>
        <taxon>Glomerales</taxon>
        <taxon>Glomeraceae</taxon>
        <taxon>Rhizophagus</taxon>
    </lineage>
</organism>
<sequence length="64" mass="7329">MSNSVSNISIDIEDTRYIKEGRIVVKIDLTHNHNLVPLQLRKFMPDNRNIKDKILGLHMAGTTI</sequence>
<evidence type="ECO:0000313" key="1">
    <source>
        <dbReference type="EMBL" id="PKY50925.1"/>
    </source>
</evidence>
<dbReference type="Proteomes" id="UP000234323">
    <property type="component" value="Unassembled WGS sequence"/>
</dbReference>